<dbReference type="InterPro" id="IPR027417">
    <property type="entry name" value="P-loop_NTPase"/>
</dbReference>
<evidence type="ECO:0000256" key="1">
    <source>
        <dbReference type="ARBA" id="ARBA00022679"/>
    </source>
</evidence>
<dbReference type="GO" id="GO:0003887">
    <property type="term" value="F:DNA-directed DNA polymerase activity"/>
    <property type="evidence" value="ECO:0007669"/>
    <property type="project" value="UniProtKB-KW"/>
</dbReference>
<proteinExistence type="predicted"/>
<keyword evidence="3" id="KW-0235">DNA replication</keyword>
<keyword evidence="4" id="KW-0239">DNA-directed DNA polymerase</keyword>
<evidence type="ECO:0000256" key="3">
    <source>
        <dbReference type="ARBA" id="ARBA00022705"/>
    </source>
</evidence>
<dbReference type="AlphaFoldDB" id="A0A7S7LZA3"/>
<dbReference type="EMBL" id="CP054493">
    <property type="protein sequence ID" value="QOY54189.1"/>
    <property type="molecule type" value="Genomic_DNA"/>
</dbReference>
<dbReference type="NCBIfam" id="TIGR01128">
    <property type="entry name" value="holA"/>
    <property type="match status" value="1"/>
</dbReference>
<accession>A0A7S7LZA3</accession>
<dbReference type="GO" id="GO:0006261">
    <property type="term" value="P:DNA-templated DNA replication"/>
    <property type="evidence" value="ECO:0007669"/>
    <property type="project" value="TreeGrafter"/>
</dbReference>
<sequence>MYKSELDKHIQNNSLSNSFVLFGESSFLIDMYTKKLTDIQDASALTYYYDEYDFNSAKAHLSQASLFGGQNILIIKSEKKVPKKDLDILIDYCEKNKDNIFVYAYYGSDHKTYNNKNSFGKTTAMSVRFFNPNQNEAIFALSQIARDKHVNIDNYTITHLLEIHHGDIALSSNEIDKFRVYDRAITTKDVDNLVFGLALVNIDELIKKILNKKDFKSELENILEHGEDEIRVVTAITSYLTQLYMFNIYIRVNGAPNALEILGYPAPKFVVDEKATLSIKFKPSTYYKLHELLLESELKMKSSHVDKSAILLSTIIRIQQLL</sequence>
<dbReference type="Gene3D" id="1.20.272.10">
    <property type="match status" value="1"/>
</dbReference>
<name>A0A7S7LZA3_9BACT</name>
<gene>
    <name evidence="5" type="ORF">HUE87_09915</name>
</gene>
<evidence type="ECO:0000256" key="2">
    <source>
        <dbReference type="ARBA" id="ARBA00022695"/>
    </source>
</evidence>
<dbReference type="PANTHER" id="PTHR34388">
    <property type="entry name" value="DNA POLYMERASE III SUBUNIT DELTA"/>
    <property type="match status" value="1"/>
</dbReference>
<dbReference type="NCBIfam" id="NF006302">
    <property type="entry name" value="PRK08487.1-5"/>
    <property type="match status" value="1"/>
</dbReference>
<dbReference type="Gene3D" id="3.40.50.300">
    <property type="entry name" value="P-loop containing nucleotide triphosphate hydrolases"/>
    <property type="match status" value="1"/>
</dbReference>
<evidence type="ECO:0000313" key="5">
    <source>
        <dbReference type="EMBL" id="QOY54189.1"/>
    </source>
</evidence>
<dbReference type="KEGG" id="smas:HUE87_09915"/>
<keyword evidence="6" id="KW-1185">Reference proteome</keyword>
<dbReference type="GO" id="GO:0003677">
    <property type="term" value="F:DNA binding"/>
    <property type="evidence" value="ECO:0007669"/>
    <property type="project" value="InterPro"/>
</dbReference>
<keyword evidence="1" id="KW-0808">Transferase</keyword>
<dbReference type="PANTHER" id="PTHR34388:SF1">
    <property type="entry name" value="DNA POLYMERASE III SUBUNIT DELTA"/>
    <property type="match status" value="1"/>
</dbReference>
<organism evidence="5 6">
    <name type="scientific">Candidatus Sulfurimonas marisnigri</name>
    <dbReference type="NCBI Taxonomy" id="2740405"/>
    <lineage>
        <taxon>Bacteria</taxon>
        <taxon>Pseudomonadati</taxon>
        <taxon>Campylobacterota</taxon>
        <taxon>Epsilonproteobacteria</taxon>
        <taxon>Campylobacterales</taxon>
        <taxon>Sulfurimonadaceae</taxon>
        <taxon>Sulfurimonas</taxon>
    </lineage>
</organism>
<reference evidence="5 6" key="1">
    <citation type="submission" date="2020-05" db="EMBL/GenBank/DDBJ databases">
        <title>Sulfurimonas marisnigri, sp. nov., and Sulfurimonas baltica, sp. nov., manganese oxide reducing chemolithoautotrophs of the class Epsilonproteobacteria isolated from the pelagic redoxclines of the Black and Baltic Seas and emended description of the genus Sulfurimonas.</title>
        <authorList>
            <person name="Henkel J.V."/>
            <person name="Laudan C."/>
            <person name="Werner J."/>
            <person name="Neu T."/>
            <person name="Plewe S."/>
            <person name="Sproer C."/>
            <person name="Bunk B."/>
            <person name="Schulz-Vogt H.N."/>
        </authorList>
    </citation>
    <scope>NUCLEOTIDE SEQUENCE [LARGE SCALE GENOMIC DNA]</scope>
    <source>
        <strain evidence="5 6">SoZ1</strain>
    </source>
</reference>
<evidence type="ECO:0000256" key="4">
    <source>
        <dbReference type="ARBA" id="ARBA00022932"/>
    </source>
</evidence>
<dbReference type="SUPFAM" id="SSF52540">
    <property type="entry name" value="P-loop containing nucleoside triphosphate hydrolases"/>
    <property type="match status" value="1"/>
</dbReference>
<keyword evidence="2" id="KW-0548">Nucleotidyltransferase</keyword>
<dbReference type="InterPro" id="IPR005790">
    <property type="entry name" value="DNA_polIII_delta"/>
</dbReference>
<protein>
    <submittedName>
        <fullName evidence="5">DNA polymerase III subunit delta</fullName>
    </submittedName>
</protein>
<dbReference type="RefSeq" id="WP_194366235.1">
    <property type="nucleotide sequence ID" value="NZ_CP054493.1"/>
</dbReference>
<dbReference type="GO" id="GO:0009360">
    <property type="term" value="C:DNA polymerase III complex"/>
    <property type="evidence" value="ECO:0007669"/>
    <property type="project" value="TreeGrafter"/>
</dbReference>
<dbReference type="Proteomes" id="UP000593836">
    <property type="component" value="Chromosome"/>
</dbReference>
<evidence type="ECO:0000313" key="6">
    <source>
        <dbReference type="Proteomes" id="UP000593836"/>
    </source>
</evidence>